<name>A0A953HSV3_9BACT</name>
<protein>
    <submittedName>
        <fullName evidence="1">Uncharacterized protein</fullName>
    </submittedName>
</protein>
<dbReference type="EMBL" id="JAHVHU010000005">
    <property type="protein sequence ID" value="MBY5957606.1"/>
    <property type="molecule type" value="Genomic_DNA"/>
</dbReference>
<sequence>MKWQELSGPQRLKDMQSAIQLLIQWQETTYQLPLLENPEAFYKERSRIAALLVDNHLGKLARKVRLLGEEAGLDTPSFLNDWAEIAFYTALWTKFEHLPDGLKLNLLYHSGPNITKKHLGKIKAHSRILMVVGIEFSREERLLRRTVYFCEQKTGEYFYVLDYSFNDRPFDHNFELGADYQGDVISYPLEGDGRISCEKWQKVSGNGRIDQVPWVSAQEATTLFHNALKVNPFIAPFPAFLCMISDYIDGEWSVVDRAGYRLNMIRMDEEAAARFYASCFRNPTAVFVLCSDQGVRPMSYYNGTGLIDLMRAAPAD</sequence>
<organism evidence="1 2">
    <name type="scientific">Membranihabitans marinus</name>
    <dbReference type="NCBI Taxonomy" id="1227546"/>
    <lineage>
        <taxon>Bacteria</taxon>
        <taxon>Pseudomonadati</taxon>
        <taxon>Bacteroidota</taxon>
        <taxon>Saprospiria</taxon>
        <taxon>Saprospirales</taxon>
        <taxon>Saprospiraceae</taxon>
        <taxon>Membranihabitans</taxon>
    </lineage>
</organism>
<proteinExistence type="predicted"/>
<gene>
    <name evidence="1" type="ORF">KUV50_05635</name>
</gene>
<comment type="caution">
    <text evidence="1">The sequence shown here is derived from an EMBL/GenBank/DDBJ whole genome shotgun (WGS) entry which is preliminary data.</text>
</comment>
<dbReference type="Proteomes" id="UP000753961">
    <property type="component" value="Unassembled WGS sequence"/>
</dbReference>
<dbReference type="AlphaFoldDB" id="A0A953HSV3"/>
<dbReference type="RefSeq" id="WP_222579125.1">
    <property type="nucleotide sequence ID" value="NZ_JAHVHU010000005.1"/>
</dbReference>
<evidence type="ECO:0000313" key="2">
    <source>
        <dbReference type="Proteomes" id="UP000753961"/>
    </source>
</evidence>
<accession>A0A953HSV3</accession>
<keyword evidence="2" id="KW-1185">Reference proteome</keyword>
<evidence type="ECO:0000313" key="1">
    <source>
        <dbReference type="EMBL" id="MBY5957606.1"/>
    </source>
</evidence>
<reference evidence="1" key="1">
    <citation type="submission" date="2021-06" db="EMBL/GenBank/DDBJ databases">
        <title>44 bacteria genomes isolated from Dapeng, Shenzhen.</title>
        <authorList>
            <person name="Zheng W."/>
            <person name="Yu S."/>
            <person name="Huang Y."/>
        </authorList>
    </citation>
    <scope>NUCLEOTIDE SEQUENCE</scope>
    <source>
        <strain evidence="1">DP5N28-2</strain>
    </source>
</reference>